<dbReference type="Gene3D" id="3.40.50.2000">
    <property type="entry name" value="Glycogen Phosphorylase B"/>
    <property type="match status" value="1"/>
</dbReference>
<sequence length="256" mass="30126">MKYEQSKDLELPEFRHRYTRKIQQKLFALNAWYIFASEAMMEYAVREYHAIPERCRVCYNGAQPLKEAEIISAQSQYKELSEGQKLRFVYAGTLNRGRMIEQMIQQFPEDSKYVLFLLGTQGEWIDLFLKETNRTNIIWIGSLPEDRAHAFVSLCDVGLIPYDDSRFYYNIAYPTKLSFYLTAGVPVLSTPVREVDSVNKKYQCVFIEQMTGWNRFIKQLSKEKIIEKREKVLACKNSFYWNTVFSGCELLESGRI</sequence>
<comment type="caution">
    <text evidence="1">The sequence shown here is derived from an EMBL/GenBank/DDBJ whole genome shotgun (WGS) entry which is preliminary data.</text>
</comment>
<keyword evidence="1" id="KW-0808">Transferase</keyword>
<keyword evidence="2" id="KW-1185">Reference proteome</keyword>
<dbReference type="GO" id="GO:0016740">
    <property type="term" value="F:transferase activity"/>
    <property type="evidence" value="ECO:0007669"/>
    <property type="project" value="UniProtKB-KW"/>
</dbReference>
<dbReference type="EMBL" id="VUMV01000006">
    <property type="protein sequence ID" value="MST82521.1"/>
    <property type="molecule type" value="Genomic_DNA"/>
</dbReference>
<protein>
    <submittedName>
        <fullName evidence="1">Glycosyltransferase family 4 protein</fullName>
    </submittedName>
</protein>
<name>A0A7X2P9Z5_9FIRM</name>
<dbReference type="RefSeq" id="WP_154458429.1">
    <property type="nucleotide sequence ID" value="NZ_VUMV01000006.1"/>
</dbReference>
<proteinExistence type="predicted"/>
<dbReference type="AlphaFoldDB" id="A0A7X2P9Z5"/>
<reference evidence="1 2" key="1">
    <citation type="submission" date="2019-08" db="EMBL/GenBank/DDBJ databases">
        <title>In-depth cultivation of the pig gut microbiome towards novel bacterial diversity and tailored functional studies.</title>
        <authorList>
            <person name="Wylensek D."/>
            <person name="Hitch T.C.A."/>
            <person name="Clavel T."/>
        </authorList>
    </citation>
    <scope>NUCLEOTIDE SEQUENCE [LARGE SCALE GENOMIC DNA]</scope>
    <source>
        <strain evidence="1 2">Oil+RF-744-WCA-WT-13</strain>
    </source>
</reference>
<dbReference type="SUPFAM" id="SSF53756">
    <property type="entry name" value="UDP-Glycosyltransferase/glycogen phosphorylase"/>
    <property type="match status" value="1"/>
</dbReference>
<organism evidence="1 2">
    <name type="scientific">Bilifractor porci</name>
    <dbReference type="NCBI Taxonomy" id="2606636"/>
    <lineage>
        <taxon>Bacteria</taxon>
        <taxon>Bacillati</taxon>
        <taxon>Bacillota</taxon>
        <taxon>Clostridia</taxon>
        <taxon>Lachnospirales</taxon>
        <taxon>Lachnospiraceae</taxon>
        <taxon>Bilifractor</taxon>
    </lineage>
</organism>
<accession>A0A7X2P9Z5</accession>
<evidence type="ECO:0000313" key="1">
    <source>
        <dbReference type="EMBL" id="MST82521.1"/>
    </source>
</evidence>
<gene>
    <name evidence="1" type="ORF">FYJ60_09355</name>
</gene>
<evidence type="ECO:0000313" key="2">
    <source>
        <dbReference type="Proteomes" id="UP000466864"/>
    </source>
</evidence>
<dbReference type="Proteomes" id="UP000466864">
    <property type="component" value="Unassembled WGS sequence"/>
</dbReference>